<dbReference type="AlphaFoldDB" id="A0A368NP12"/>
<gene>
    <name evidence="1" type="ORF">DU002_03900</name>
</gene>
<evidence type="ECO:0000313" key="1">
    <source>
        <dbReference type="EMBL" id="RCU51623.1"/>
    </source>
</evidence>
<proteinExistence type="predicted"/>
<keyword evidence="2" id="KW-1185">Reference proteome</keyword>
<reference evidence="1 2" key="1">
    <citation type="submission" date="2018-07" db="EMBL/GenBank/DDBJ databases">
        <title>Corallincola holothuriorum sp. nov., a new facultative anaerobe isolated from sea cucumber Apostichopus japonicus.</title>
        <authorList>
            <person name="Xia H."/>
        </authorList>
    </citation>
    <scope>NUCLEOTIDE SEQUENCE [LARGE SCALE GENOMIC DNA]</scope>
    <source>
        <strain evidence="1 2">C4</strain>
    </source>
</reference>
<accession>A0A368NP12</accession>
<name>A0A368NP12_9GAMM</name>
<comment type="caution">
    <text evidence="1">The sequence shown here is derived from an EMBL/GenBank/DDBJ whole genome shotgun (WGS) entry which is preliminary data.</text>
</comment>
<sequence>MEWRREYVIQRYEQLAKSLRVCQPISFDGVSKTSPSVSSKHALWAISHAVAKGDEAAIKIAKQFVLADVYFHYSGFIRATMARRLKSANLSLHDREELREGLYKLFYSGQFGPEYKEFCRLLRRIGLGHMKEKYKELGNMGGKQVKLLNYLTAAT</sequence>
<dbReference type="Proteomes" id="UP000252558">
    <property type="component" value="Unassembled WGS sequence"/>
</dbReference>
<organism evidence="1 2">
    <name type="scientific">Corallincola holothuriorum</name>
    <dbReference type="NCBI Taxonomy" id="2282215"/>
    <lineage>
        <taxon>Bacteria</taxon>
        <taxon>Pseudomonadati</taxon>
        <taxon>Pseudomonadota</taxon>
        <taxon>Gammaproteobacteria</taxon>
        <taxon>Alteromonadales</taxon>
        <taxon>Psychromonadaceae</taxon>
        <taxon>Corallincola</taxon>
    </lineage>
</organism>
<protein>
    <submittedName>
        <fullName evidence="1">Uncharacterized protein</fullName>
    </submittedName>
</protein>
<evidence type="ECO:0000313" key="2">
    <source>
        <dbReference type="Proteomes" id="UP000252558"/>
    </source>
</evidence>
<dbReference type="EMBL" id="QPID01000002">
    <property type="protein sequence ID" value="RCU51623.1"/>
    <property type="molecule type" value="Genomic_DNA"/>
</dbReference>